<dbReference type="Pfam" id="PF12728">
    <property type="entry name" value="HTH_17"/>
    <property type="match status" value="1"/>
</dbReference>
<organism evidence="2 3">
    <name type="scientific">Schaedlerella arabinosiphila</name>
    <dbReference type="NCBI Taxonomy" id="2044587"/>
    <lineage>
        <taxon>Bacteria</taxon>
        <taxon>Bacillati</taxon>
        <taxon>Bacillota</taxon>
        <taxon>Clostridia</taxon>
        <taxon>Lachnospirales</taxon>
        <taxon>Lachnospiraceae</taxon>
        <taxon>Schaedlerella</taxon>
    </lineage>
</organism>
<accession>A0A3R8JSL4</accession>
<evidence type="ECO:0000313" key="2">
    <source>
        <dbReference type="EMBL" id="RRK34082.1"/>
    </source>
</evidence>
<sequence>MTANSNQETSAVHPGGSTTYSVQEIAVILGISKKLAYKLCEENCFISKRIGRIIRINKRSFEDWLNSGAQ</sequence>
<dbReference type="InterPro" id="IPR041657">
    <property type="entry name" value="HTH_17"/>
</dbReference>
<feature type="domain" description="Helix-turn-helix" evidence="1">
    <location>
        <begin position="20"/>
        <end position="67"/>
    </location>
</feature>
<dbReference type="EMBL" id="RHJS01000002">
    <property type="protein sequence ID" value="RRK34082.1"/>
    <property type="molecule type" value="Genomic_DNA"/>
</dbReference>
<evidence type="ECO:0000259" key="1">
    <source>
        <dbReference type="Pfam" id="PF12728"/>
    </source>
</evidence>
<dbReference type="NCBIfam" id="TIGR01764">
    <property type="entry name" value="excise"/>
    <property type="match status" value="1"/>
</dbReference>
<keyword evidence="2" id="KW-0238">DNA-binding</keyword>
<dbReference type="AlphaFoldDB" id="A0A3R8JSL4"/>
<evidence type="ECO:0000313" key="3">
    <source>
        <dbReference type="Proteomes" id="UP000274920"/>
    </source>
</evidence>
<keyword evidence="3" id="KW-1185">Reference proteome</keyword>
<protein>
    <submittedName>
        <fullName evidence="2">DNA-binding protein</fullName>
    </submittedName>
</protein>
<dbReference type="RefSeq" id="WP_125129253.1">
    <property type="nucleotide sequence ID" value="NZ_RHJS01000002.1"/>
</dbReference>
<gene>
    <name evidence="2" type="ORF">EBB54_24085</name>
</gene>
<proteinExistence type="predicted"/>
<comment type="caution">
    <text evidence="2">The sequence shown here is derived from an EMBL/GenBank/DDBJ whole genome shotgun (WGS) entry which is preliminary data.</text>
</comment>
<reference evidence="2" key="1">
    <citation type="submission" date="2018-10" db="EMBL/GenBank/DDBJ databases">
        <title>Schaedlerella arabinophila gen. nov. sp. nov., isolated from the mouse intestinal tract and comparative analysis with the genome of the closely related altered Schaedler flora strain ASF502.</title>
        <authorList>
            <person name="Miyake S."/>
            <person name="Soh M."/>
            <person name="Seedorf H."/>
        </authorList>
    </citation>
    <scope>NUCLEOTIDE SEQUENCE [LARGE SCALE GENOMIC DNA]</scope>
    <source>
        <strain evidence="2">DSM 106076</strain>
    </source>
</reference>
<dbReference type="Proteomes" id="UP000274920">
    <property type="component" value="Unassembled WGS sequence"/>
</dbReference>
<dbReference type="GO" id="GO:0003677">
    <property type="term" value="F:DNA binding"/>
    <property type="evidence" value="ECO:0007669"/>
    <property type="project" value="UniProtKB-KW"/>
</dbReference>
<name>A0A3R8JSL4_9FIRM</name>
<dbReference type="InterPro" id="IPR010093">
    <property type="entry name" value="SinI_DNA-bd"/>
</dbReference>